<accession>A0A841KQ98</accession>
<reference evidence="5 6" key="1">
    <citation type="submission" date="2020-08" db="EMBL/GenBank/DDBJ databases">
        <title>Genomic Encyclopedia of Type Strains, Phase IV (KMG-IV): sequencing the most valuable type-strain genomes for metagenomic binning, comparative biology and taxonomic classification.</title>
        <authorList>
            <person name="Goeker M."/>
        </authorList>
    </citation>
    <scope>NUCLEOTIDE SEQUENCE [LARGE SCALE GENOMIC DNA]</scope>
    <source>
        <strain evidence="5 6">DSM 103526</strain>
    </source>
</reference>
<feature type="compositionally biased region" description="Basic and acidic residues" evidence="2">
    <location>
        <begin position="1885"/>
        <end position="1898"/>
    </location>
</feature>
<dbReference type="PANTHER" id="PTHR46769">
    <property type="entry name" value="POLYCYSTIC KIDNEY AND HEPATIC DISEASE 1 (AUTOSOMAL RECESSIVE)-LIKE 1"/>
    <property type="match status" value="1"/>
</dbReference>
<dbReference type="InterPro" id="IPR036116">
    <property type="entry name" value="FN3_sf"/>
</dbReference>
<dbReference type="RefSeq" id="WP_184310009.1">
    <property type="nucleotide sequence ID" value="NZ_JACHEN010000008.1"/>
</dbReference>
<gene>
    <name evidence="5" type="ORF">HNQ80_001682</name>
</gene>
<dbReference type="SMART" id="SM00060">
    <property type="entry name" value="FN3"/>
    <property type="match status" value="1"/>
</dbReference>
<feature type="region of interest" description="Disordered" evidence="2">
    <location>
        <begin position="1865"/>
        <end position="1898"/>
    </location>
</feature>
<evidence type="ECO:0000313" key="6">
    <source>
        <dbReference type="Proteomes" id="UP000579281"/>
    </source>
</evidence>
<dbReference type="PANTHER" id="PTHR46769:SF2">
    <property type="entry name" value="FIBROCYSTIN-L ISOFORM 2 PRECURSOR-RELATED"/>
    <property type="match status" value="1"/>
</dbReference>
<proteinExistence type="predicted"/>
<keyword evidence="3" id="KW-0812">Transmembrane</keyword>
<name>A0A841KQ98_9FIRM</name>
<dbReference type="SUPFAM" id="SSF49265">
    <property type="entry name" value="Fibronectin type III"/>
    <property type="match status" value="1"/>
</dbReference>
<sequence length="2085" mass="227169">MIRKKSYKIISFLMVFLMIFVMLPWGDIQVFAAGEDAIVDKIAINKVFDKTNSRITQFDIEIYGQQMKGANIVLKGRLSTFTLPAPTLDAYYSYSLTAAQLQELNNNNDKVFTKLNVAGQDFTMDESETMPQITSIYPRELKKVSPGNTTAITGIKLDTIAANSTGATKVSGSSGTVKMSIEGNVETKVTIVNENSATLELVDGIEGAKRIVFSLNTTISGKPVNITHLYEDQITVVGQIKVTDPKIIPNIGSQGTTVEITGGSMSDYSVFFLPKNASVDQYLYEYMGRDTARYSTTPNLLSTKVPTNTKITAGTYKVVLTNLITGSFSSGADLSSKVFAYQYIGDFVVVGDTDRASIKYATPNVATNEVPKEIQITGLNFNEVNIPGLDKTNKIVFDKSEITSSDFSEELKVEKNLTTSIDYKLSETTTEKINAIERSFKGWIVGSLQFTENTKQNLNTEIGGNDDFFVKTPIVGEEALNTLQDIVIEITTILHTEGGEEYIFVEKVIKSKGFQYEKSETLPTIIEVIPSKIQVEKVDDSGNYKIPKEIVIGISGKDFMVTKYTEGGTDKLNYPEINLGGVIKIKKTGVSVYVNSVVNDDATLEVLNNGKLVDGSPGNETGTYIVIKLPADLLINTSNVGIPLNIEIKNPKKNSEQMGGARVGEGMISFVLSNDPVTITEVKPNVVATNSKEKVTITGKNFKDGVQVIIDGKKVQTITRRGDGEEITFNAPENREVRTYIMVINPDGGMDSKPFTYVKTYTSPKITDFSPKKGTKDTLMIITGENFLLPDPTASLLDVDRLVGTKVLLEGDDVNSYIMNSAGRIVFKSIASQGFDITKNRPLFEVVTETSNGQQKLAAAEYYNSVLLNTQEDGTGNFYAIAVKADGTITISNPALKETYTLYLDDDDNMKAKNSSGTVYTLEVANDGHSITLDNGTPTTLHLLTPYTVTGGKITGHRAKVMGLNQIQVTIPKLLRGDGYYDVTVMNPDTNKDTRLNENGFLYRDQPQSNPMIIGDLDPKEGSTDGGYQVTIRGSGFEDNGVSKTEVIINGVRVDSKNAQISSDGTSIVFVMPAYPGDLSKDLGVDKLTVPVVVVNPDGGSAAKTDGFTYMVPKSHPKIHRILPTEGSAAGGEILEIFGEDFRLFEPYTGDVNNIEIWKELNGDGEWTNYVGKSAQYLLETVFNNDRNLYESRVYPVIPKVYFGEKRAKVLEFSTNYLKVEIPAGKDGSVDLYVVNNDAGISNKLKFTYKSSNPKINKIVPAEGKKQGNDRIEITGSGFVQSDLKVYRLENGSIALNDETMQLVRFGSITNKNIERNKENSGLITSSRTTVRLEGNLTVEYNGTDHEVTVAITEGTNTYRRTFPYNNETLFVPVNLLLHTSNSSNYGGFEWIKLEVASEVGNSGLRLLVERGYAPAVETVSANQLIVNTPSYHTIGQVDVTVINADGGEAKGKFTYKNPDSKPTITNVTKDGRDPVTESGVRILRMTYKGGNIVSVLGSDFRENAVIQIGDLLTINKDKITYQLPGKLTFTMPKVDEKVVGQRYRVVVINEDGGTAASDEADPKIYIEFIKGETAPAIEEITPSQGPASGGTEVTIRGKDFREGLLVLFDDVRVPAADVKVIDYKTIKVKTPPHAPGKVNVKVENPDGELSDPNGEFTYLSTPTVVAVVDPADPTETARISTISILGGQEIKLKGSGYYEGARVVFNPVLEEVKGDTTTGDIIYISGKPYILKEGTAGTSVKIIDGETLTVITPPGKKDTGGLIVINADGGASNIYGDIKYGVPEVAAPSGVVAELVYDRYIKINWNAVTDAVEYEIYVVVDDNMQELIGTTELTSFVYQDLEKNTRYKFIVKALGEFGLSKASNTSNTVKTGSKVGPPDTDGGLEEKTKQEKKGDRAEVTIGTKEDRKKDFTIDLTTGTLAGSKDVVISIPAAVVADAGTGSVIVNGKDFRIKFNPNAFFNDTVKENQKEKDAGVRIEISPVVDNSSATTSNAQTVSSTAYVIKAAVFVGKEHTEIEYIRSSIQVTLDVDRAKADMRKLTSFNLNRYDNDSGKWMTIASGNGDSMAITALTDRLGKFVITGTRR</sequence>
<evidence type="ECO:0000256" key="1">
    <source>
        <dbReference type="ARBA" id="ARBA00022729"/>
    </source>
</evidence>
<evidence type="ECO:0000259" key="4">
    <source>
        <dbReference type="PROSITE" id="PS50853"/>
    </source>
</evidence>
<organism evidence="5 6">
    <name type="scientific">Anaerosolibacter carboniphilus</name>
    <dbReference type="NCBI Taxonomy" id="1417629"/>
    <lineage>
        <taxon>Bacteria</taxon>
        <taxon>Bacillati</taxon>
        <taxon>Bacillota</taxon>
        <taxon>Clostridia</taxon>
        <taxon>Peptostreptococcales</taxon>
        <taxon>Thermotaleaceae</taxon>
        <taxon>Anaerosolibacter</taxon>
    </lineage>
</organism>
<keyword evidence="6" id="KW-1185">Reference proteome</keyword>
<dbReference type="InterPro" id="IPR052387">
    <property type="entry name" value="Fibrocystin"/>
</dbReference>
<dbReference type="EMBL" id="JACHEN010000008">
    <property type="protein sequence ID" value="MBB6215593.1"/>
    <property type="molecule type" value="Genomic_DNA"/>
</dbReference>
<dbReference type="Pfam" id="PF01833">
    <property type="entry name" value="TIG"/>
    <property type="match status" value="4"/>
</dbReference>
<keyword evidence="3" id="KW-1133">Transmembrane helix</keyword>
<dbReference type="Gene3D" id="2.60.40.10">
    <property type="entry name" value="Immunoglobulins"/>
    <property type="match status" value="7"/>
</dbReference>
<dbReference type="SUPFAM" id="SSF81296">
    <property type="entry name" value="E set domains"/>
    <property type="match status" value="4"/>
</dbReference>
<keyword evidence="1" id="KW-0732">Signal</keyword>
<protein>
    <recommendedName>
        <fullName evidence="4">Fibronectin type-III domain-containing protein</fullName>
    </recommendedName>
</protein>
<feature type="domain" description="Fibronectin type-III" evidence="4">
    <location>
        <begin position="1788"/>
        <end position="1875"/>
    </location>
</feature>
<dbReference type="Proteomes" id="UP000579281">
    <property type="component" value="Unassembled WGS sequence"/>
</dbReference>
<keyword evidence="3" id="KW-0472">Membrane</keyword>
<dbReference type="InterPro" id="IPR014756">
    <property type="entry name" value="Ig_E-set"/>
</dbReference>
<dbReference type="InterPro" id="IPR013783">
    <property type="entry name" value="Ig-like_fold"/>
</dbReference>
<dbReference type="SMART" id="SM00429">
    <property type="entry name" value="IPT"/>
    <property type="match status" value="6"/>
</dbReference>
<evidence type="ECO:0000256" key="2">
    <source>
        <dbReference type="SAM" id="MobiDB-lite"/>
    </source>
</evidence>
<dbReference type="InterPro" id="IPR002909">
    <property type="entry name" value="IPT_dom"/>
</dbReference>
<comment type="caution">
    <text evidence="5">The sequence shown here is derived from an EMBL/GenBank/DDBJ whole genome shotgun (WGS) entry which is preliminary data.</text>
</comment>
<dbReference type="CDD" id="cd00063">
    <property type="entry name" value="FN3"/>
    <property type="match status" value="1"/>
</dbReference>
<dbReference type="InterPro" id="IPR003961">
    <property type="entry name" value="FN3_dom"/>
</dbReference>
<feature type="transmembrane region" description="Helical" evidence="3">
    <location>
        <begin position="7"/>
        <end position="26"/>
    </location>
</feature>
<dbReference type="CDD" id="cd00102">
    <property type="entry name" value="IPT"/>
    <property type="match status" value="3"/>
</dbReference>
<dbReference type="PROSITE" id="PS50853">
    <property type="entry name" value="FN3"/>
    <property type="match status" value="1"/>
</dbReference>
<evidence type="ECO:0000313" key="5">
    <source>
        <dbReference type="EMBL" id="MBB6215593.1"/>
    </source>
</evidence>
<evidence type="ECO:0000256" key="3">
    <source>
        <dbReference type="SAM" id="Phobius"/>
    </source>
</evidence>